<dbReference type="PANTHER" id="PTHR46641:SF18">
    <property type="entry name" value="G-PROTEIN COUPLED RECEPTORS FAMILY 1 PROFILE DOMAIN-CONTAINING PROTEIN"/>
    <property type="match status" value="1"/>
</dbReference>
<proteinExistence type="predicted"/>
<evidence type="ECO:0000313" key="8">
    <source>
        <dbReference type="Proteomes" id="UP001497497"/>
    </source>
</evidence>
<evidence type="ECO:0000256" key="4">
    <source>
        <dbReference type="ARBA" id="ARBA00023136"/>
    </source>
</evidence>
<dbReference type="Gene3D" id="1.20.1070.10">
    <property type="entry name" value="Rhodopsin 7-helix transmembrane proteins"/>
    <property type="match status" value="1"/>
</dbReference>
<keyword evidence="4 5" id="KW-0472">Membrane</keyword>
<dbReference type="InterPro" id="IPR052954">
    <property type="entry name" value="GPCR-Ligand_Int"/>
</dbReference>
<feature type="transmembrane region" description="Helical" evidence="5">
    <location>
        <begin position="306"/>
        <end position="322"/>
    </location>
</feature>
<dbReference type="PANTHER" id="PTHR46641">
    <property type="entry name" value="FMRFAMIDE RECEPTOR-RELATED"/>
    <property type="match status" value="1"/>
</dbReference>
<name>A0AAV2IKQ2_LYMST</name>
<evidence type="ECO:0000256" key="2">
    <source>
        <dbReference type="ARBA" id="ARBA00022692"/>
    </source>
</evidence>
<comment type="caution">
    <text evidence="7">The sequence shown here is derived from an EMBL/GenBank/DDBJ whole genome shotgun (WGS) entry which is preliminary data.</text>
</comment>
<comment type="subcellular location">
    <subcellularLocation>
        <location evidence="1">Membrane</location>
    </subcellularLocation>
</comment>
<dbReference type="SUPFAM" id="SSF81321">
    <property type="entry name" value="Family A G protein-coupled receptor-like"/>
    <property type="match status" value="1"/>
</dbReference>
<dbReference type="AlphaFoldDB" id="A0AAV2IKQ2"/>
<protein>
    <recommendedName>
        <fullName evidence="6">G-protein coupled receptors family 1 profile domain-containing protein</fullName>
    </recommendedName>
</protein>
<feature type="transmembrane region" description="Helical" evidence="5">
    <location>
        <begin position="15"/>
        <end position="39"/>
    </location>
</feature>
<evidence type="ECO:0000313" key="7">
    <source>
        <dbReference type="EMBL" id="CAL1546420.1"/>
    </source>
</evidence>
<dbReference type="EMBL" id="CAXITT010000807">
    <property type="protein sequence ID" value="CAL1546420.1"/>
    <property type="molecule type" value="Genomic_DNA"/>
</dbReference>
<evidence type="ECO:0000256" key="5">
    <source>
        <dbReference type="SAM" id="Phobius"/>
    </source>
</evidence>
<dbReference type="GO" id="GO:0016020">
    <property type="term" value="C:membrane"/>
    <property type="evidence" value="ECO:0007669"/>
    <property type="project" value="UniProtKB-SubCell"/>
</dbReference>
<evidence type="ECO:0000256" key="3">
    <source>
        <dbReference type="ARBA" id="ARBA00022989"/>
    </source>
</evidence>
<feature type="domain" description="G-protein coupled receptors family 1 profile" evidence="6">
    <location>
        <begin position="30"/>
        <end position="319"/>
    </location>
</feature>
<keyword evidence="3 5" id="KW-1133">Transmembrane helix</keyword>
<dbReference type="Proteomes" id="UP001497497">
    <property type="component" value="Unassembled WGS sequence"/>
</dbReference>
<feature type="transmembrane region" description="Helical" evidence="5">
    <location>
        <begin position="51"/>
        <end position="77"/>
    </location>
</feature>
<evidence type="ECO:0000259" key="6">
    <source>
        <dbReference type="PROSITE" id="PS50262"/>
    </source>
</evidence>
<evidence type="ECO:0000256" key="1">
    <source>
        <dbReference type="ARBA" id="ARBA00004370"/>
    </source>
</evidence>
<sequence>MILLTEHQFAIIEGFYSTLGTAVSLFGLVTNAINIYTFVAMGADDGVTVSFLFLSAAEFVCFLAALGQEVSMIFWFIEMITGYRTVFSIQPMAANGFFGNIRNCLFTIPVLITLYLAVAKCACVVRPLHFKNMFSVRRTVAVMTGICVFAVLSYLPIFPTLGVIVDLDPFINQTRPVLYISPYLDIIKNVVWNARDSVPSFASQIIIIVCIFLMAHTLSRAASFRQSTKAARITTDAADSGVLVLKSSARLSGTELQVIKQVAVISVIYIIGNTPKILEFIAFILFPDLTQHHQFLTIAMANSRELIEMIMSAVNIIIYYKYNSKFRSFCKF</sequence>
<dbReference type="InterPro" id="IPR017452">
    <property type="entry name" value="GPCR_Rhodpsn_7TM"/>
</dbReference>
<feature type="transmembrane region" description="Helical" evidence="5">
    <location>
        <begin position="97"/>
        <end position="118"/>
    </location>
</feature>
<gene>
    <name evidence="7" type="ORF">GSLYS_00019797001</name>
</gene>
<accession>A0AAV2IKQ2</accession>
<keyword evidence="2 5" id="KW-0812">Transmembrane</keyword>
<organism evidence="7 8">
    <name type="scientific">Lymnaea stagnalis</name>
    <name type="common">Great pond snail</name>
    <name type="synonym">Helix stagnalis</name>
    <dbReference type="NCBI Taxonomy" id="6523"/>
    <lineage>
        <taxon>Eukaryota</taxon>
        <taxon>Metazoa</taxon>
        <taxon>Spiralia</taxon>
        <taxon>Lophotrochozoa</taxon>
        <taxon>Mollusca</taxon>
        <taxon>Gastropoda</taxon>
        <taxon>Heterobranchia</taxon>
        <taxon>Euthyneura</taxon>
        <taxon>Panpulmonata</taxon>
        <taxon>Hygrophila</taxon>
        <taxon>Lymnaeoidea</taxon>
        <taxon>Lymnaeidae</taxon>
        <taxon>Lymnaea</taxon>
    </lineage>
</organism>
<feature type="transmembrane region" description="Helical" evidence="5">
    <location>
        <begin position="201"/>
        <end position="219"/>
    </location>
</feature>
<reference evidence="7 8" key="1">
    <citation type="submission" date="2024-04" db="EMBL/GenBank/DDBJ databases">
        <authorList>
            <consortium name="Genoscope - CEA"/>
            <person name="William W."/>
        </authorList>
    </citation>
    <scope>NUCLEOTIDE SEQUENCE [LARGE SCALE GENOMIC DNA]</scope>
</reference>
<feature type="transmembrane region" description="Helical" evidence="5">
    <location>
        <begin position="262"/>
        <end position="286"/>
    </location>
</feature>
<dbReference type="PROSITE" id="PS50262">
    <property type="entry name" value="G_PROTEIN_RECEP_F1_2"/>
    <property type="match status" value="1"/>
</dbReference>
<keyword evidence="8" id="KW-1185">Reference proteome</keyword>
<feature type="transmembrane region" description="Helical" evidence="5">
    <location>
        <begin position="139"/>
        <end position="157"/>
    </location>
</feature>